<accession>A0A1G8XWW0</accession>
<organism evidence="3 4">
    <name type="scientific">Flavobacterium noncentrifugens</name>
    <dbReference type="NCBI Taxonomy" id="1128970"/>
    <lineage>
        <taxon>Bacteria</taxon>
        <taxon>Pseudomonadati</taxon>
        <taxon>Bacteroidota</taxon>
        <taxon>Flavobacteriia</taxon>
        <taxon>Flavobacteriales</taxon>
        <taxon>Flavobacteriaceae</taxon>
        <taxon>Flavobacterium</taxon>
    </lineage>
</organism>
<dbReference type="AlphaFoldDB" id="A0A1G8XWW0"/>
<dbReference type="Gene3D" id="3.40.50.2300">
    <property type="match status" value="1"/>
</dbReference>
<dbReference type="EMBL" id="FNEZ01000003">
    <property type="protein sequence ID" value="SDJ94385.1"/>
    <property type="molecule type" value="Genomic_DNA"/>
</dbReference>
<protein>
    <submittedName>
        <fullName evidence="3">Response regulator receiver domain-containing protein</fullName>
    </submittedName>
</protein>
<sequence>MKKYLIAIVDDDPDDQEIFNAAFTENYDNIEIVSFSGGTEFLDYLNASEKLPNIVVTDMRMPLLSGNDVIEQMKNNPRTNHIPVVILTGQGSDLERDKAMALGAVYFFLKPVNIIDYSILTDRIVEKMNQNLS</sequence>
<keyword evidence="4" id="KW-1185">Reference proteome</keyword>
<gene>
    <name evidence="3" type="ORF">SAMN04487935_2076</name>
</gene>
<dbReference type="InterPro" id="IPR011006">
    <property type="entry name" value="CheY-like_superfamily"/>
</dbReference>
<dbReference type="Pfam" id="PF00072">
    <property type="entry name" value="Response_reg"/>
    <property type="match status" value="1"/>
</dbReference>
<name>A0A1G8XWW0_9FLAO</name>
<dbReference type="InterPro" id="IPR001789">
    <property type="entry name" value="Sig_transdc_resp-reg_receiver"/>
</dbReference>
<dbReference type="PANTHER" id="PTHR44520:SF1">
    <property type="entry name" value="TWO-COMPONENT SYSTEM REGULATORY PROTEIN"/>
    <property type="match status" value="1"/>
</dbReference>
<dbReference type="PROSITE" id="PS50110">
    <property type="entry name" value="RESPONSE_REGULATORY"/>
    <property type="match status" value="1"/>
</dbReference>
<dbReference type="SMART" id="SM00448">
    <property type="entry name" value="REC"/>
    <property type="match status" value="1"/>
</dbReference>
<feature type="domain" description="Response regulatory" evidence="2">
    <location>
        <begin position="5"/>
        <end position="125"/>
    </location>
</feature>
<dbReference type="OrthoDB" id="9789181at2"/>
<evidence type="ECO:0000313" key="3">
    <source>
        <dbReference type="EMBL" id="SDJ94385.1"/>
    </source>
</evidence>
<evidence type="ECO:0000259" key="2">
    <source>
        <dbReference type="PROSITE" id="PS50110"/>
    </source>
</evidence>
<evidence type="ECO:0000256" key="1">
    <source>
        <dbReference type="PROSITE-ProRule" id="PRU00169"/>
    </source>
</evidence>
<dbReference type="PANTHER" id="PTHR44520">
    <property type="entry name" value="RESPONSE REGULATOR RCP1-RELATED"/>
    <property type="match status" value="1"/>
</dbReference>
<dbReference type="STRING" id="1128970.SAMN04487935_2076"/>
<dbReference type="GO" id="GO:0000160">
    <property type="term" value="P:phosphorelay signal transduction system"/>
    <property type="evidence" value="ECO:0007669"/>
    <property type="project" value="InterPro"/>
</dbReference>
<dbReference type="InterPro" id="IPR052893">
    <property type="entry name" value="TCS_response_regulator"/>
</dbReference>
<feature type="modified residue" description="4-aspartylphosphate" evidence="1">
    <location>
        <position position="58"/>
    </location>
</feature>
<proteinExistence type="predicted"/>
<evidence type="ECO:0000313" key="4">
    <source>
        <dbReference type="Proteomes" id="UP000199580"/>
    </source>
</evidence>
<reference evidence="3 4" key="1">
    <citation type="submission" date="2016-10" db="EMBL/GenBank/DDBJ databases">
        <authorList>
            <person name="de Groot N.N."/>
        </authorList>
    </citation>
    <scope>NUCLEOTIDE SEQUENCE [LARGE SCALE GENOMIC DNA]</scope>
    <source>
        <strain evidence="3 4">CGMCC 1.10076</strain>
    </source>
</reference>
<dbReference type="SUPFAM" id="SSF52172">
    <property type="entry name" value="CheY-like"/>
    <property type="match status" value="1"/>
</dbReference>
<dbReference type="Proteomes" id="UP000199580">
    <property type="component" value="Unassembled WGS sequence"/>
</dbReference>
<dbReference type="RefSeq" id="WP_091394912.1">
    <property type="nucleotide sequence ID" value="NZ_BKAI01000011.1"/>
</dbReference>
<keyword evidence="1" id="KW-0597">Phosphoprotein</keyword>